<name>A0A3M8QUN9_9PROT</name>
<dbReference type="EMBL" id="RIZI01000178">
    <property type="protein sequence ID" value="RNF59948.1"/>
    <property type="molecule type" value="Genomic_DNA"/>
</dbReference>
<sequence length="219" mass="24476">MPSPIYDYLMAGRDPREDPEDARLFALSVSFHAQGLTGALRAALGLSPTDFRHLLNRYFPQALDAKPFDQCMKVYLHLAAGEHFLCRCYGGHGEPQAAPREQETTDLRQLFLNHRGGAGEEEEWFASLIASACMGNDHLWQDLGFTGRDDLSALLRRHFPDLHGKNSGNMKWKKFFYKQLCDQAAVSLCQAPSCSVCNDYGKCFGPEDAAGWNMLAGIR</sequence>
<dbReference type="GO" id="GO:0030151">
    <property type="term" value="F:molybdenum ion binding"/>
    <property type="evidence" value="ECO:0007669"/>
    <property type="project" value="InterPro"/>
</dbReference>
<proteinExistence type="predicted"/>
<comment type="caution">
    <text evidence="1">The sequence shown here is derived from an EMBL/GenBank/DDBJ whole genome shotgun (WGS) entry which is preliminary data.</text>
</comment>
<dbReference type="Pfam" id="PF04891">
    <property type="entry name" value="NifQ"/>
    <property type="match status" value="1"/>
</dbReference>
<organism evidence="1">
    <name type="scientific">Acidithiobacillus sulfuriphilus</name>
    <dbReference type="NCBI Taxonomy" id="1867749"/>
    <lineage>
        <taxon>Bacteria</taxon>
        <taxon>Pseudomonadati</taxon>
        <taxon>Pseudomonadota</taxon>
        <taxon>Acidithiobacillia</taxon>
        <taxon>Acidithiobacillales</taxon>
        <taxon>Acidithiobacillaceae</taxon>
        <taxon>Acidithiobacillus</taxon>
    </lineage>
</organism>
<dbReference type="AlphaFoldDB" id="A0A3M8QUN9"/>
<gene>
    <name evidence="1" type="ORF">EC580_09890</name>
</gene>
<dbReference type="GO" id="GO:0009399">
    <property type="term" value="P:nitrogen fixation"/>
    <property type="evidence" value="ECO:0007669"/>
    <property type="project" value="InterPro"/>
</dbReference>
<dbReference type="InterPro" id="IPR006975">
    <property type="entry name" value="NifQ"/>
</dbReference>
<dbReference type="OrthoDB" id="192277at2"/>
<accession>A0A3M8QUN9</accession>
<reference evidence="1" key="1">
    <citation type="submission" date="2018-10" db="EMBL/GenBank/DDBJ databases">
        <title>Acidithiobacillus sulfuriphilus sp. nov.: an extremely acidophilic sulfur-oxidizing chemolithotroph isolated from a neutral pH environment.</title>
        <authorList>
            <person name="Falagan C."/>
            <person name="Moya-Beltran A."/>
            <person name="Quatrini R."/>
            <person name="Johnson D.B."/>
        </authorList>
    </citation>
    <scope>NUCLEOTIDE SEQUENCE [LARGE SCALE GENOMIC DNA]</scope>
    <source>
        <strain evidence="1">CJ-2</strain>
    </source>
</reference>
<protein>
    <submittedName>
        <fullName evidence="1">Nitrogen fixation protein NifQ</fullName>
    </submittedName>
</protein>
<dbReference type="RefSeq" id="WP_123104615.1">
    <property type="nucleotide sequence ID" value="NZ_CP127527.1"/>
</dbReference>
<evidence type="ECO:0000313" key="1">
    <source>
        <dbReference type="EMBL" id="RNF59948.1"/>
    </source>
</evidence>